<feature type="transmembrane region" description="Helical" evidence="1">
    <location>
        <begin position="486"/>
        <end position="507"/>
    </location>
</feature>
<keyword evidence="1" id="KW-0472">Membrane</keyword>
<dbReference type="Proteomes" id="UP000194841">
    <property type="component" value="Unassembled WGS sequence"/>
</dbReference>
<evidence type="ECO:0000313" key="3">
    <source>
        <dbReference type="Proteomes" id="UP000194841"/>
    </source>
</evidence>
<feature type="transmembrane region" description="Helical" evidence="1">
    <location>
        <begin position="197"/>
        <end position="222"/>
    </location>
</feature>
<feature type="transmembrane region" description="Helical" evidence="1">
    <location>
        <begin position="152"/>
        <end position="176"/>
    </location>
</feature>
<keyword evidence="1" id="KW-0812">Transmembrane</keyword>
<feature type="transmembrane region" description="Helical" evidence="1">
    <location>
        <begin position="451"/>
        <end position="474"/>
    </location>
</feature>
<keyword evidence="1" id="KW-1133">Transmembrane helix</keyword>
<dbReference type="PANTHER" id="PTHR34219">
    <property type="entry name" value="IRON-REGULATED INNER MEMBRANE PROTEIN-RELATED"/>
    <property type="match status" value="1"/>
</dbReference>
<dbReference type="InterPro" id="IPR005625">
    <property type="entry name" value="PepSY-ass_TM"/>
</dbReference>
<evidence type="ECO:0000256" key="1">
    <source>
        <dbReference type="SAM" id="Phobius"/>
    </source>
</evidence>
<name>A0A244CQY9_PSEDV</name>
<comment type="caution">
    <text evidence="2">The sequence shown here is derived from an EMBL/GenBank/DDBJ whole genome shotgun (WGS) entry which is preliminary data.</text>
</comment>
<organism evidence="2 3">
    <name type="scientific">Pseudoalteromonas ulvae</name>
    <dbReference type="NCBI Taxonomy" id="107327"/>
    <lineage>
        <taxon>Bacteria</taxon>
        <taxon>Pseudomonadati</taxon>
        <taxon>Pseudomonadota</taxon>
        <taxon>Gammaproteobacteria</taxon>
        <taxon>Alteromonadales</taxon>
        <taxon>Pseudoalteromonadaceae</taxon>
        <taxon>Pseudoalteromonas</taxon>
    </lineage>
</organism>
<gene>
    <name evidence="2" type="ORF">B1199_06745</name>
</gene>
<feature type="transmembrane region" description="Helical" evidence="1">
    <location>
        <begin position="424"/>
        <end position="444"/>
    </location>
</feature>
<sequence length="534" mass="60298">MKESFFRSMTWLHTWVGLTVCWLLFLVFFAGTLSFFRHEISLWQQPALHSVSVQAITPQTQAEQVEFALSRFNEIAPVADNWRITFPTERKPALALTYQAVRDDNKRGKRTTEYVDATSFAPIEGIRDTKGGNFFYRLHFDLHYLDRGLARWIVGFASLFMLIALISGVVIHKRIFKDMFSFRRNKGTRTWLDAHNLSSVVALPFHIMITYTGIVTLIFMYFPYPILTAYDGDFQAFAQEQSATRIHNERAAEAAQMVSVSSVWPNVQQQWPNGVLSSITVEHPHDSSAQYIFRLNTQQTIRDDAPTLVFSATSGELLAQSHPELSASETVYDSMTALHTGRLASPLLRWLYFVCGIAGCVMIGSGCVMWAKRIREKNKQATRPSFGLKLVEGLNLATLMGLPLATAGYFYANRLLPLGLADRANQEVTVFFLLWGLAAIVAIFKRTRATWFQFAIANAGVWFLLPVVNSLTVTGHTLGYLLDRQWVLFGFDVICWAVAAVCSYQAYHLKNSSRNNVRSNAFSGVNKPKVQHNG</sequence>
<protein>
    <recommendedName>
        <fullName evidence="4">Peptidase</fullName>
    </recommendedName>
</protein>
<dbReference type="PANTHER" id="PTHR34219:SF4">
    <property type="entry name" value="PEPSY DOMAIN-CONTAINING PROTEIN"/>
    <property type="match status" value="1"/>
</dbReference>
<feature type="transmembrane region" description="Helical" evidence="1">
    <location>
        <begin position="12"/>
        <end position="36"/>
    </location>
</feature>
<accession>A0A244CQY9</accession>
<reference evidence="2 3" key="1">
    <citation type="submission" date="2017-02" db="EMBL/GenBank/DDBJ databases">
        <title>Pseudoalteromonas ulvae TC14 Genome.</title>
        <authorList>
            <person name="Molmeret M."/>
        </authorList>
    </citation>
    <scope>NUCLEOTIDE SEQUENCE [LARGE SCALE GENOMIC DNA]</scope>
    <source>
        <strain evidence="2">TC14</strain>
    </source>
</reference>
<dbReference type="RefSeq" id="WP_086743352.1">
    <property type="nucleotide sequence ID" value="NZ_MWPV01000002.1"/>
</dbReference>
<feature type="transmembrane region" description="Helical" evidence="1">
    <location>
        <begin position="350"/>
        <end position="371"/>
    </location>
</feature>
<dbReference type="Pfam" id="PF03929">
    <property type="entry name" value="PepSY_TM"/>
    <property type="match status" value="1"/>
</dbReference>
<dbReference type="AlphaFoldDB" id="A0A244CQY9"/>
<proteinExistence type="predicted"/>
<dbReference type="EMBL" id="MWPV01000002">
    <property type="protein sequence ID" value="OUL58047.1"/>
    <property type="molecule type" value="Genomic_DNA"/>
</dbReference>
<evidence type="ECO:0000313" key="2">
    <source>
        <dbReference type="EMBL" id="OUL58047.1"/>
    </source>
</evidence>
<feature type="transmembrane region" description="Helical" evidence="1">
    <location>
        <begin position="392"/>
        <end position="412"/>
    </location>
</feature>
<dbReference type="OrthoDB" id="9776609at2"/>
<keyword evidence="3" id="KW-1185">Reference proteome</keyword>
<evidence type="ECO:0008006" key="4">
    <source>
        <dbReference type="Google" id="ProtNLM"/>
    </source>
</evidence>